<dbReference type="Proteomes" id="UP000008319">
    <property type="component" value="Chromosome"/>
</dbReference>
<protein>
    <submittedName>
        <fullName evidence="1">Uncharacterized protein</fullName>
    </submittedName>
</protein>
<sequence>MNIYDGIVSNSLLKKFPSGYPANVLLTNFVANFVDLEDVLACAGLFCPTFIEIDNVLMNIF</sequence>
<keyword evidence="2" id="KW-1185">Reference proteome</keyword>
<dbReference type="EMBL" id="AM942759">
    <property type="protein sequence ID" value="CAR42454.1"/>
    <property type="molecule type" value="Genomic_DNA"/>
</dbReference>
<evidence type="ECO:0000313" key="2">
    <source>
        <dbReference type="Proteomes" id="UP000008319"/>
    </source>
</evidence>
<dbReference type="KEGG" id="pmr:PMI1147"/>
<proteinExistence type="predicted"/>
<dbReference type="RefSeq" id="WP_012367878.1">
    <property type="nucleotide sequence ID" value="NC_010554.1"/>
</dbReference>
<evidence type="ECO:0000313" key="1">
    <source>
        <dbReference type="EMBL" id="CAR42454.1"/>
    </source>
</evidence>
<dbReference type="EnsemblBacteria" id="CAR42454">
    <property type="protein sequence ID" value="CAR42454"/>
    <property type="gene ID" value="PMI1147"/>
</dbReference>
<organism evidence="1 2">
    <name type="scientific">Proteus mirabilis (strain HI4320)</name>
    <dbReference type="NCBI Taxonomy" id="529507"/>
    <lineage>
        <taxon>Bacteria</taxon>
        <taxon>Pseudomonadati</taxon>
        <taxon>Pseudomonadota</taxon>
        <taxon>Gammaproteobacteria</taxon>
        <taxon>Enterobacterales</taxon>
        <taxon>Morganellaceae</taxon>
        <taxon>Proteus</taxon>
    </lineage>
</organism>
<reference evidence="1 2" key="1">
    <citation type="journal article" date="2008" name="J. Bacteriol.">
        <title>Complete genome sequence of uropathogenic Proteus mirabilis, a master of both adherence and motility.</title>
        <authorList>
            <person name="Pearson M.M."/>
            <person name="Sebaihia M."/>
            <person name="Churcher C."/>
            <person name="Quail M.A."/>
            <person name="Seshasayee A.S."/>
            <person name="Luscombe N.M."/>
            <person name="Abdellah Z."/>
            <person name="Arrosmith C."/>
            <person name="Atkin B."/>
            <person name="Chillingworth T."/>
            <person name="Hauser H."/>
            <person name="Jagels K."/>
            <person name="Moule S."/>
            <person name="Mungall K."/>
            <person name="Norbertczak H."/>
            <person name="Rabbinowitsch E."/>
            <person name="Walker D."/>
            <person name="Whithead S."/>
            <person name="Thomson N.R."/>
            <person name="Rather P.N."/>
            <person name="Parkhill J."/>
            <person name="Mobley H.L."/>
        </authorList>
    </citation>
    <scope>NUCLEOTIDE SEQUENCE [LARGE SCALE GENOMIC DNA]</scope>
    <source>
        <strain evidence="1 2">HI4320</strain>
    </source>
</reference>
<name>B4EVT4_PROMH</name>
<dbReference type="HOGENOM" id="CLU_2919066_0_0_6"/>
<dbReference type="GeneID" id="6801387"/>
<accession>B4EVT4</accession>
<gene>
    <name evidence="1" type="ordered locus">PMI1147</name>
</gene>
<dbReference type="AlphaFoldDB" id="B4EVT4"/>